<dbReference type="AlphaFoldDB" id="H5TRT1"/>
<dbReference type="EMBL" id="BAFB01000202">
    <property type="protein sequence ID" value="GAB36189.1"/>
    <property type="molecule type" value="Genomic_DNA"/>
</dbReference>
<evidence type="ECO:0000313" key="1">
    <source>
        <dbReference type="EMBL" id="GAB36189.1"/>
    </source>
</evidence>
<gene>
    <name evidence="1" type="ORF">GOOTI_202_00450</name>
</gene>
<dbReference type="Proteomes" id="UP000005038">
    <property type="component" value="Unassembled WGS sequence"/>
</dbReference>
<evidence type="ECO:0000313" key="2">
    <source>
        <dbReference type="Proteomes" id="UP000005038"/>
    </source>
</evidence>
<protein>
    <submittedName>
        <fullName evidence="1">Uncharacterized protein</fullName>
    </submittedName>
</protein>
<sequence length="132" mass="14366">MKGTVVSETITIIPVMYRDGSNCKRSSAIVAVGEVTDAQITRLRAALDDKVYYCPEQLELTHHGYGAWSSFPIADVDHGWHEMFLDSVTVSTTPAGGFECPCDEVGEIEDFVCRVEAASEAGWSPIDPSSVH</sequence>
<name>H5TRT1_GORO1</name>
<comment type="caution">
    <text evidence="1">The sequence shown here is derived from an EMBL/GenBank/DDBJ whole genome shotgun (WGS) entry which is preliminary data.</text>
</comment>
<accession>H5TRT1</accession>
<organism evidence="1 2">
    <name type="scientific">Gordonia otitidis (strain DSM 44809 / CCUG 52243 / JCM 12355 / NBRC 100426 / IFM 10032)</name>
    <dbReference type="NCBI Taxonomy" id="1108044"/>
    <lineage>
        <taxon>Bacteria</taxon>
        <taxon>Bacillati</taxon>
        <taxon>Actinomycetota</taxon>
        <taxon>Actinomycetes</taxon>
        <taxon>Mycobacteriales</taxon>
        <taxon>Gordoniaceae</taxon>
        <taxon>Gordonia</taxon>
    </lineage>
</organism>
<keyword evidence="2" id="KW-1185">Reference proteome</keyword>
<reference evidence="1" key="1">
    <citation type="submission" date="2012-02" db="EMBL/GenBank/DDBJ databases">
        <title>Whole genome shotgun sequence of Gordonia otitidis NBRC 100426.</title>
        <authorList>
            <person name="Yoshida I."/>
            <person name="Hosoyama A."/>
            <person name="Tsuchikane K."/>
            <person name="Katsumata H."/>
            <person name="Yamazaki S."/>
            <person name="Fujita N."/>
        </authorList>
    </citation>
    <scope>NUCLEOTIDE SEQUENCE [LARGE SCALE GENOMIC DNA]</scope>
    <source>
        <strain evidence="1">NBRC 100426</strain>
    </source>
</reference>
<dbReference type="OrthoDB" id="4775558at2"/>
<dbReference type="RefSeq" id="WP_007240373.1">
    <property type="nucleotide sequence ID" value="NZ_BAFB01000202.1"/>
</dbReference>
<proteinExistence type="predicted"/>